<evidence type="ECO:0000313" key="3">
    <source>
        <dbReference type="Proteomes" id="UP001595824"/>
    </source>
</evidence>
<dbReference type="Proteomes" id="UP001595824">
    <property type="component" value="Unassembled WGS sequence"/>
</dbReference>
<evidence type="ECO:0000313" key="2">
    <source>
        <dbReference type="EMBL" id="MFC4333012.1"/>
    </source>
</evidence>
<feature type="compositionally biased region" description="Basic residues" evidence="1">
    <location>
        <begin position="97"/>
        <end position="119"/>
    </location>
</feature>
<sequence>MARAGLPEGLLRPAGPVATALAETLAGRVRLLCTEPFARLHGLTWAPLHDTSLHRGYAPRASERQPAAAQVPHWLATVLASGVRRGGAGCGGGPVGRRGRGRRRERRRRAGTRTPRRGWRHTDERGSPVPPPRAARR</sequence>
<keyword evidence="3" id="KW-1185">Reference proteome</keyword>
<comment type="caution">
    <text evidence="2">The sequence shown here is derived from an EMBL/GenBank/DDBJ whole genome shotgun (WGS) entry which is preliminary data.</text>
</comment>
<proteinExistence type="predicted"/>
<organism evidence="2 3">
    <name type="scientific">Streptomyces andamanensis</name>
    <dbReference type="NCBI Taxonomy" id="1565035"/>
    <lineage>
        <taxon>Bacteria</taxon>
        <taxon>Bacillati</taxon>
        <taxon>Actinomycetota</taxon>
        <taxon>Actinomycetes</taxon>
        <taxon>Kitasatosporales</taxon>
        <taxon>Streptomycetaceae</taxon>
        <taxon>Streptomyces</taxon>
    </lineage>
</organism>
<feature type="region of interest" description="Disordered" evidence="1">
    <location>
        <begin position="82"/>
        <end position="137"/>
    </location>
</feature>
<reference evidence="3" key="1">
    <citation type="journal article" date="2019" name="Int. J. Syst. Evol. Microbiol.">
        <title>The Global Catalogue of Microorganisms (GCM) 10K type strain sequencing project: providing services to taxonomists for standard genome sequencing and annotation.</title>
        <authorList>
            <consortium name="The Broad Institute Genomics Platform"/>
            <consortium name="The Broad Institute Genome Sequencing Center for Infectious Disease"/>
            <person name="Wu L."/>
            <person name="Ma J."/>
        </authorList>
    </citation>
    <scope>NUCLEOTIDE SEQUENCE [LARGE SCALE GENOMIC DNA]</scope>
    <source>
        <strain evidence="3">PCU 347</strain>
    </source>
</reference>
<feature type="compositionally biased region" description="Pro residues" evidence="1">
    <location>
        <begin position="128"/>
        <end position="137"/>
    </location>
</feature>
<dbReference type="EMBL" id="JBHSDP010000029">
    <property type="protein sequence ID" value="MFC4333012.1"/>
    <property type="molecule type" value="Genomic_DNA"/>
</dbReference>
<gene>
    <name evidence="2" type="ORF">ACFPC0_35685</name>
</gene>
<name>A0ABV8TQV2_9ACTN</name>
<accession>A0ABV8TQV2</accession>
<evidence type="ECO:0000256" key="1">
    <source>
        <dbReference type="SAM" id="MobiDB-lite"/>
    </source>
</evidence>
<dbReference type="RefSeq" id="WP_381744379.1">
    <property type="nucleotide sequence ID" value="NZ_JBHSDP010000029.1"/>
</dbReference>
<feature type="compositionally biased region" description="Gly residues" evidence="1">
    <location>
        <begin position="84"/>
        <end position="96"/>
    </location>
</feature>
<protein>
    <submittedName>
        <fullName evidence="2">Uncharacterized protein</fullName>
    </submittedName>
</protein>